<evidence type="ECO:0000313" key="2">
    <source>
        <dbReference type="EMBL" id="CAD8121682.1"/>
    </source>
</evidence>
<reference evidence="2" key="1">
    <citation type="submission" date="2021-01" db="EMBL/GenBank/DDBJ databases">
        <authorList>
            <consortium name="Genoscope - CEA"/>
            <person name="William W."/>
        </authorList>
    </citation>
    <scope>NUCLEOTIDE SEQUENCE</scope>
</reference>
<name>A0A8S1R3L2_9CILI</name>
<proteinExistence type="predicted"/>
<keyword evidence="3" id="KW-1185">Reference proteome</keyword>
<dbReference type="Proteomes" id="UP000692954">
    <property type="component" value="Unassembled WGS sequence"/>
</dbReference>
<sequence>MFKFENIIESLVEKKIQKSKSVNNDKDLQKEELTIQIICFIEKIIENTIQMYIRPIEEQLRSQETQILQLQSQLISFHHLFSPKNKEIIKIEKQESPIKSNEIQIQIVELETKVQSITKQQEIYNDQLIEFKQENKKSFYSYWVLLNDLNENVNKIKDFLITFDQEELNQSHKSSNNKLSRNNTKKDY</sequence>
<dbReference type="EMBL" id="CAJJDN010000133">
    <property type="protein sequence ID" value="CAD8121682.1"/>
    <property type="molecule type" value="Genomic_DNA"/>
</dbReference>
<dbReference type="OrthoDB" id="306433at2759"/>
<evidence type="ECO:0000313" key="3">
    <source>
        <dbReference type="Proteomes" id="UP000692954"/>
    </source>
</evidence>
<accession>A0A8S1R3L2</accession>
<organism evidence="2 3">
    <name type="scientific">Paramecium sonneborni</name>
    <dbReference type="NCBI Taxonomy" id="65129"/>
    <lineage>
        <taxon>Eukaryota</taxon>
        <taxon>Sar</taxon>
        <taxon>Alveolata</taxon>
        <taxon>Ciliophora</taxon>
        <taxon>Intramacronucleata</taxon>
        <taxon>Oligohymenophorea</taxon>
        <taxon>Peniculida</taxon>
        <taxon>Parameciidae</taxon>
        <taxon>Paramecium</taxon>
    </lineage>
</organism>
<evidence type="ECO:0000256" key="1">
    <source>
        <dbReference type="SAM" id="Coils"/>
    </source>
</evidence>
<feature type="coiled-coil region" evidence="1">
    <location>
        <begin position="100"/>
        <end position="127"/>
    </location>
</feature>
<gene>
    <name evidence="2" type="ORF">PSON_ATCC_30995.1.T1330152</name>
</gene>
<dbReference type="AlphaFoldDB" id="A0A8S1R3L2"/>
<comment type="caution">
    <text evidence="2">The sequence shown here is derived from an EMBL/GenBank/DDBJ whole genome shotgun (WGS) entry which is preliminary data.</text>
</comment>
<protein>
    <submittedName>
        <fullName evidence="2">Uncharacterized protein</fullName>
    </submittedName>
</protein>
<keyword evidence="1" id="KW-0175">Coiled coil</keyword>